<dbReference type="PRINTS" id="PR01021">
    <property type="entry name" value="OMPADOMAIN"/>
</dbReference>
<name>A0ABW3BV99_9FLAO</name>
<dbReference type="InterPro" id="IPR036737">
    <property type="entry name" value="OmpA-like_sf"/>
</dbReference>
<dbReference type="Gene3D" id="2.120.10.30">
    <property type="entry name" value="TolB, C-terminal domain"/>
    <property type="match status" value="1"/>
</dbReference>
<gene>
    <name evidence="7" type="ORF">ACFQ0I_14020</name>
</gene>
<dbReference type="Proteomes" id="UP001597011">
    <property type="component" value="Unassembled WGS sequence"/>
</dbReference>
<evidence type="ECO:0000313" key="8">
    <source>
        <dbReference type="Proteomes" id="UP001597011"/>
    </source>
</evidence>
<dbReference type="CDD" id="cd07185">
    <property type="entry name" value="OmpA_C-like"/>
    <property type="match status" value="1"/>
</dbReference>
<organism evidence="7 8">
    <name type="scientific">Mariniflexile aquimaris</name>
    <dbReference type="NCBI Taxonomy" id="881009"/>
    <lineage>
        <taxon>Bacteria</taxon>
        <taxon>Pseudomonadati</taxon>
        <taxon>Bacteroidota</taxon>
        <taxon>Flavobacteriia</taxon>
        <taxon>Flavobacteriales</taxon>
        <taxon>Flavobacteriaceae</taxon>
        <taxon>Mariniflexile</taxon>
    </lineage>
</organism>
<dbReference type="PANTHER" id="PTHR30329:SF21">
    <property type="entry name" value="LIPOPROTEIN YIAD-RELATED"/>
    <property type="match status" value="1"/>
</dbReference>
<keyword evidence="5" id="KW-0732">Signal</keyword>
<feature type="chain" id="PRO_5047383268" evidence="5">
    <location>
        <begin position="20"/>
        <end position="649"/>
    </location>
</feature>
<accession>A0ABW3BV99</accession>
<dbReference type="InterPro" id="IPR011042">
    <property type="entry name" value="6-blade_b-propeller_TolB-like"/>
</dbReference>
<comment type="subcellular location">
    <subcellularLocation>
        <location evidence="1">Cell outer membrane</location>
    </subcellularLocation>
</comment>
<dbReference type="Pfam" id="PF00691">
    <property type="entry name" value="OmpA"/>
    <property type="match status" value="1"/>
</dbReference>
<evidence type="ECO:0000256" key="4">
    <source>
        <dbReference type="PROSITE-ProRule" id="PRU00473"/>
    </source>
</evidence>
<keyword evidence="2 4" id="KW-0472">Membrane</keyword>
<sequence>MKNFTLLIFVTLCSFMLHAQRNRVADKLYRNFAYLEAAKMYIEALEKQDSSAYLLTRIGDCYYKNSDSKQALKWYSLVAKKGQDITPKFMFKYIQTLRSVGNNKLADEWLVRFKNYTPTDSLILNSKFSNVTTNLEAKPQLKLINLNTNTSFADFGGFEDESGNFYFSSSASKEEMSKNKKDKIYKWNEEPYLKIYQAKVKKTDDSVEIENFEPIAADSINSVSNHQGTLTITKDGKTLYFTGNNVKKNDKAVYDKKGTNNLKIYRASFIDGQWGNIKDLSINDKNYSTGHPTLSPDEKSLYFVSDKAGGYGQSDLYVVAINEDGTLGEAKNLGPKINTSGREMFPFVAKDSTLYFSSDGYIENSYGLLDIYKTDAIKKGLSNLVTIENMGPVFNSGYDDFAFFTNDGEKTGYLSSNRENGQGSDDIYAFLIEKCQQSIVGIVYDVLTNEPVKGVKVLLKDKDGIDLENTLTNQDGMYMFEDQDCETNFIVTASKLRHESSVKNLFTTNIPNDKINADLYLKPNDININPIYFDYDKWNIRPDAALELDKVVAVLKNYPKMIIKIESHTDSRGDDAYNLALSDRRAKSTRDYIFSKGISEKQIESAIGYGESQLVNRCINGFRNKCSDAEHEENRRSLFIIVNFETFDK</sequence>
<dbReference type="SUPFAM" id="SSF82171">
    <property type="entry name" value="DPP6 N-terminal domain-like"/>
    <property type="match status" value="1"/>
</dbReference>
<keyword evidence="3" id="KW-0998">Cell outer membrane</keyword>
<evidence type="ECO:0000256" key="3">
    <source>
        <dbReference type="ARBA" id="ARBA00023237"/>
    </source>
</evidence>
<evidence type="ECO:0000313" key="7">
    <source>
        <dbReference type="EMBL" id="MFD0836891.1"/>
    </source>
</evidence>
<dbReference type="InterPro" id="IPR050330">
    <property type="entry name" value="Bact_OuterMem_StrucFunc"/>
</dbReference>
<dbReference type="PROSITE" id="PS51123">
    <property type="entry name" value="OMPA_2"/>
    <property type="match status" value="1"/>
</dbReference>
<dbReference type="Pfam" id="PF07676">
    <property type="entry name" value="PD40"/>
    <property type="match status" value="2"/>
</dbReference>
<dbReference type="SUPFAM" id="SSF49464">
    <property type="entry name" value="Carboxypeptidase regulatory domain-like"/>
    <property type="match status" value="1"/>
</dbReference>
<evidence type="ECO:0000259" key="6">
    <source>
        <dbReference type="PROSITE" id="PS51123"/>
    </source>
</evidence>
<evidence type="ECO:0000256" key="2">
    <source>
        <dbReference type="ARBA" id="ARBA00023136"/>
    </source>
</evidence>
<reference evidence="8" key="1">
    <citation type="journal article" date="2019" name="Int. J. Syst. Evol. Microbiol.">
        <title>The Global Catalogue of Microorganisms (GCM) 10K type strain sequencing project: providing services to taxonomists for standard genome sequencing and annotation.</title>
        <authorList>
            <consortium name="The Broad Institute Genomics Platform"/>
            <consortium name="The Broad Institute Genome Sequencing Center for Infectious Disease"/>
            <person name="Wu L."/>
            <person name="Ma J."/>
        </authorList>
    </citation>
    <scope>NUCLEOTIDE SEQUENCE [LARGE SCALE GENOMIC DNA]</scope>
    <source>
        <strain evidence="8">CCUG 60529</strain>
    </source>
</reference>
<protein>
    <submittedName>
        <fullName evidence="7">OmpA family protein</fullName>
    </submittedName>
</protein>
<comment type="caution">
    <text evidence="7">The sequence shown here is derived from an EMBL/GenBank/DDBJ whole genome shotgun (WGS) entry which is preliminary data.</text>
</comment>
<dbReference type="InterPro" id="IPR011990">
    <property type="entry name" value="TPR-like_helical_dom_sf"/>
</dbReference>
<dbReference type="Gene3D" id="3.30.1330.60">
    <property type="entry name" value="OmpA-like domain"/>
    <property type="match status" value="1"/>
</dbReference>
<dbReference type="SUPFAM" id="SSF103088">
    <property type="entry name" value="OmpA-like"/>
    <property type="match status" value="1"/>
</dbReference>
<evidence type="ECO:0000256" key="5">
    <source>
        <dbReference type="SAM" id="SignalP"/>
    </source>
</evidence>
<dbReference type="PANTHER" id="PTHR30329">
    <property type="entry name" value="STATOR ELEMENT OF FLAGELLAR MOTOR COMPLEX"/>
    <property type="match status" value="1"/>
</dbReference>
<dbReference type="RefSeq" id="WP_379943298.1">
    <property type="nucleotide sequence ID" value="NZ_JBHTIB010000015.1"/>
</dbReference>
<feature type="domain" description="OmpA-like" evidence="6">
    <location>
        <begin position="520"/>
        <end position="645"/>
    </location>
</feature>
<dbReference type="Gene3D" id="2.60.40.10">
    <property type="entry name" value="Immunoglobulins"/>
    <property type="match status" value="1"/>
</dbReference>
<dbReference type="InterPro" id="IPR006664">
    <property type="entry name" value="OMP_bac"/>
</dbReference>
<dbReference type="InterPro" id="IPR008969">
    <property type="entry name" value="CarboxyPept-like_regulatory"/>
</dbReference>
<proteinExistence type="predicted"/>
<dbReference type="Gene3D" id="1.25.40.10">
    <property type="entry name" value="Tetratricopeptide repeat domain"/>
    <property type="match status" value="1"/>
</dbReference>
<dbReference type="EMBL" id="JBHTIB010000015">
    <property type="protein sequence ID" value="MFD0836891.1"/>
    <property type="molecule type" value="Genomic_DNA"/>
</dbReference>
<evidence type="ECO:0000256" key="1">
    <source>
        <dbReference type="ARBA" id="ARBA00004442"/>
    </source>
</evidence>
<dbReference type="SUPFAM" id="SSF48452">
    <property type="entry name" value="TPR-like"/>
    <property type="match status" value="1"/>
</dbReference>
<dbReference type="InterPro" id="IPR013783">
    <property type="entry name" value="Ig-like_fold"/>
</dbReference>
<feature type="signal peptide" evidence="5">
    <location>
        <begin position="1"/>
        <end position="19"/>
    </location>
</feature>
<dbReference type="InterPro" id="IPR006665">
    <property type="entry name" value="OmpA-like"/>
</dbReference>
<keyword evidence="8" id="KW-1185">Reference proteome</keyword>
<dbReference type="InterPro" id="IPR011659">
    <property type="entry name" value="WD40"/>
</dbReference>